<keyword evidence="2" id="KW-1185">Reference proteome</keyword>
<name>A0A552UTA8_9FLAO</name>
<dbReference type="RefSeq" id="WP_143375228.1">
    <property type="nucleotide sequence ID" value="NZ_VJVZ01000019.1"/>
</dbReference>
<evidence type="ECO:0000313" key="1">
    <source>
        <dbReference type="EMBL" id="TRW21463.1"/>
    </source>
</evidence>
<dbReference type="Proteomes" id="UP000320643">
    <property type="component" value="Unassembled WGS sequence"/>
</dbReference>
<dbReference type="EMBL" id="VJVZ01000019">
    <property type="protein sequence ID" value="TRW21463.1"/>
    <property type="molecule type" value="Genomic_DNA"/>
</dbReference>
<dbReference type="OrthoDB" id="9804281at2"/>
<sequence length="557" mass="63926">MEEIQLQLQQVNPNITINTVQLEDGHNLNSLWLAYGTEGVAELINNYERKTSKANELEIINEHKIKFIGKTAEYFVIGHLPNDMGTMKVSLQIIDNQTERKHRVKIDLFDSLNISNQCRELSDKYNFDINLMELDLIHLADLLEQYRESLFEADTNPLTDRYSEKELTPKAAEKAVEFLSNPNLLQNIDKLLEQSGIIGEEANRISIYVMASSYKMDNTLHGMIQGTSGGGKSHIINGITECMPQEDVKDWTRVTPKALYNHGEKDLTDKLIIIQDFDGLDGDAQFAFREIQSNKKLGSSTVVKDRQGNIKTKDKVVLANFASLVATTKAEVYLDNASRSVLLGIDESIEQTQRIIQRQNKRRAGLIHSDTEQEAKQLLRNCMRVLKKYPVINPYADKINLPLDAKMLRRLNEQFNDFIGQITLLHQFRRKADPQGRLIATTEDIRAATEIFFNAIVLKVDELDASSRQFFERLKAYVKAQATGTTYKFTQREIRQETKLAKTTVFKYMQLLQELEYIQAVEGSVNKGFKYVISYWDNMEKLKARIKQDLNKQLETL</sequence>
<organism evidence="1 2">
    <name type="scientific">Flavobacterium zepuense</name>
    <dbReference type="NCBI Taxonomy" id="2593302"/>
    <lineage>
        <taxon>Bacteria</taxon>
        <taxon>Pseudomonadati</taxon>
        <taxon>Bacteroidota</taxon>
        <taxon>Flavobacteriia</taxon>
        <taxon>Flavobacteriales</taxon>
        <taxon>Flavobacteriaceae</taxon>
        <taxon>Flavobacterium</taxon>
    </lineage>
</organism>
<evidence type="ECO:0008006" key="3">
    <source>
        <dbReference type="Google" id="ProtNLM"/>
    </source>
</evidence>
<gene>
    <name evidence="1" type="ORF">FMM05_20135</name>
</gene>
<reference evidence="1 2" key="1">
    <citation type="submission" date="2019-07" db="EMBL/GenBank/DDBJ databases">
        <title>Flavobacterium sp. nov., isolated from glacier ice.</title>
        <authorList>
            <person name="Liu Q."/>
            <person name="Xin Y.-H."/>
        </authorList>
    </citation>
    <scope>NUCLEOTIDE SEQUENCE [LARGE SCALE GENOMIC DNA]</scope>
    <source>
        <strain evidence="1 2">ZT4R6</strain>
    </source>
</reference>
<dbReference type="AlphaFoldDB" id="A0A552UTA8"/>
<evidence type="ECO:0000313" key="2">
    <source>
        <dbReference type="Proteomes" id="UP000320643"/>
    </source>
</evidence>
<protein>
    <recommendedName>
        <fullName evidence="3">DNA primase</fullName>
    </recommendedName>
</protein>
<proteinExistence type="predicted"/>
<comment type="caution">
    <text evidence="1">The sequence shown here is derived from an EMBL/GenBank/DDBJ whole genome shotgun (WGS) entry which is preliminary data.</text>
</comment>
<accession>A0A552UTA8</accession>